<dbReference type="SUPFAM" id="SSF54631">
    <property type="entry name" value="CBS-domain pair"/>
    <property type="match status" value="1"/>
</dbReference>
<dbReference type="InterPro" id="IPR051257">
    <property type="entry name" value="Diverse_CBS-Domain"/>
</dbReference>
<keyword evidence="5" id="KW-1185">Reference proteome</keyword>
<evidence type="ECO:0000313" key="5">
    <source>
        <dbReference type="Proteomes" id="UP000254575"/>
    </source>
</evidence>
<dbReference type="SMART" id="SM00116">
    <property type="entry name" value="CBS"/>
    <property type="match status" value="2"/>
</dbReference>
<dbReference type="PROSITE" id="PS51371">
    <property type="entry name" value="CBS"/>
    <property type="match status" value="2"/>
</dbReference>
<evidence type="ECO:0000259" key="3">
    <source>
        <dbReference type="PROSITE" id="PS51371"/>
    </source>
</evidence>
<keyword evidence="1 2" id="KW-0129">CBS domain</keyword>
<dbReference type="CDD" id="cd02205">
    <property type="entry name" value="CBS_pair_SF"/>
    <property type="match status" value="1"/>
</dbReference>
<dbReference type="RefSeq" id="WP_115218338.1">
    <property type="nucleotide sequence ID" value="NZ_UHIA01000004.1"/>
</dbReference>
<dbReference type="PANTHER" id="PTHR43080:SF2">
    <property type="entry name" value="CBS DOMAIN-CONTAINING PROTEIN"/>
    <property type="match status" value="1"/>
</dbReference>
<dbReference type="Gene3D" id="3.10.580.10">
    <property type="entry name" value="CBS-domain"/>
    <property type="match status" value="1"/>
</dbReference>
<dbReference type="OrthoDB" id="7065542at2"/>
<proteinExistence type="predicted"/>
<protein>
    <submittedName>
        <fullName evidence="4">Putative manganese-dependent inorganic pyrophosphatase</fullName>
    </submittedName>
</protein>
<evidence type="ECO:0000313" key="4">
    <source>
        <dbReference type="EMBL" id="SUO96626.1"/>
    </source>
</evidence>
<dbReference type="PANTHER" id="PTHR43080">
    <property type="entry name" value="CBS DOMAIN-CONTAINING PROTEIN CBSX3, MITOCHONDRIAL"/>
    <property type="match status" value="1"/>
</dbReference>
<name>A0A380MX59_9GAMM</name>
<reference evidence="4 5" key="1">
    <citation type="submission" date="2018-06" db="EMBL/GenBank/DDBJ databases">
        <authorList>
            <consortium name="Pathogen Informatics"/>
            <person name="Doyle S."/>
        </authorList>
    </citation>
    <scope>NUCLEOTIDE SEQUENCE [LARGE SCALE GENOMIC DNA]</scope>
    <source>
        <strain evidence="4 5">NCTC10717</strain>
    </source>
</reference>
<evidence type="ECO:0000256" key="1">
    <source>
        <dbReference type="ARBA" id="ARBA00023122"/>
    </source>
</evidence>
<dbReference type="EMBL" id="UHIA01000004">
    <property type="protein sequence ID" value="SUO96626.1"/>
    <property type="molecule type" value="Genomic_DNA"/>
</dbReference>
<sequence length="160" mass="17876">MSANCSSIMIAEPRILHPKMTIKEVFPIIRQVGTRFLPVVDDAGDFVGTFSSMTLIKLLLPSSVSIKEGKNPFDLMFMQTTLDELGERLQEIGDSLITDHIFTDDVPTCTPQTSIMEALNLLYHYHYHVVVLAPNSRQFLGVITVKGVLDSIHATVRDEE</sequence>
<accession>A0A380MX59</accession>
<gene>
    <name evidence="4" type="ORF">NCTC10717_01082</name>
</gene>
<organism evidence="4 5">
    <name type="scientific">Suttonella indologenes</name>
    <dbReference type="NCBI Taxonomy" id="13276"/>
    <lineage>
        <taxon>Bacteria</taxon>
        <taxon>Pseudomonadati</taxon>
        <taxon>Pseudomonadota</taxon>
        <taxon>Gammaproteobacteria</taxon>
        <taxon>Cardiobacteriales</taxon>
        <taxon>Cardiobacteriaceae</taxon>
        <taxon>Suttonella</taxon>
    </lineage>
</organism>
<dbReference type="Pfam" id="PF00571">
    <property type="entry name" value="CBS"/>
    <property type="match status" value="2"/>
</dbReference>
<evidence type="ECO:0000256" key="2">
    <source>
        <dbReference type="PROSITE-ProRule" id="PRU00703"/>
    </source>
</evidence>
<dbReference type="AlphaFoldDB" id="A0A380MX59"/>
<dbReference type="InterPro" id="IPR000644">
    <property type="entry name" value="CBS_dom"/>
</dbReference>
<dbReference type="InterPro" id="IPR046342">
    <property type="entry name" value="CBS_dom_sf"/>
</dbReference>
<feature type="domain" description="CBS" evidence="3">
    <location>
        <begin position="102"/>
        <end position="159"/>
    </location>
</feature>
<feature type="domain" description="CBS" evidence="3">
    <location>
        <begin position="9"/>
        <end position="68"/>
    </location>
</feature>
<dbReference type="Proteomes" id="UP000254575">
    <property type="component" value="Unassembled WGS sequence"/>
</dbReference>